<dbReference type="EMBL" id="UOGF01000111">
    <property type="protein sequence ID" value="VAX33562.1"/>
    <property type="molecule type" value="Genomic_DNA"/>
</dbReference>
<gene>
    <name evidence="7" type="ORF">MNBD_NITROSPIRAE01-1913</name>
</gene>
<feature type="domain" description="Cation/H+ exchanger transmembrane" evidence="6">
    <location>
        <begin position="16"/>
        <end position="406"/>
    </location>
</feature>
<dbReference type="Gene3D" id="1.20.1530.20">
    <property type="match status" value="1"/>
</dbReference>
<evidence type="ECO:0000259" key="6">
    <source>
        <dbReference type="Pfam" id="PF00999"/>
    </source>
</evidence>
<keyword evidence="2 5" id="KW-0812">Transmembrane</keyword>
<evidence type="ECO:0000256" key="5">
    <source>
        <dbReference type="SAM" id="Phobius"/>
    </source>
</evidence>
<evidence type="ECO:0000256" key="4">
    <source>
        <dbReference type="ARBA" id="ARBA00023136"/>
    </source>
</evidence>
<comment type="subcellular location">
    <subcellularLocation>
        <location evidence="1">Membrane</location>
        <topology evidence="1">Multi-pass membrane protein</topology>
    </subcellularLocation>
</comment>
<feature type="transmembrane region" description="Helical" evidence="5">
    <location>
        <begin position="93"/>
        <end position="119"/>
    </location>
</feature>
<dbReference type="PANTHER" id="PTHR43021:SF2">
    <property type="entry name" value="CATION_H+ EXCHANGER DOMAIN-CONTAINING PROTEIN"/>
    <property type="match status" value="1"/>
</dbReference>
<evidence type="ECO:0000256" key="3">
    <source>
        <dbReference type="ARBA" id="ARBA00022989"/>
    </source>
</evidence>
<protein>
    <submittedName>
        <fullName evidence="7">Transporter</fullName>
    </submittedName>
</protein>
<dbReference type="AlphaFoldDB" id="A0A3B1CYP5"/>
<feature type="transmembrane region" description="Helical" evidence="5">
    <location>
        <begin position="322"/>
        <end position="347"/>
    </location>
</feature>
<keyword evidence="3 5" id="KW-1133">Transmembrane helix</keyword>
<dbReference type="PANTHER" id="PTHR43021">
    <property type="entry name" value="NA(+)/H(+) ANTIPORTER-RELATED"/>
    <property type="match status" value="1"/>
</dbReference>
<reference evidence="7" key="1">
    <citation type="submission" date="2018-06" db="EMBL/GenBank/DDBJ databases">
        <authorList>
            <person name="Zhirakovskaya E."/>
        </authorList>
    </citation>
    <scope>NUCLEOTIDE SEQUENCE</scope>
</reference>
<dbReference type="InterPro" id="IPR038770">
    <property type="entry name" value="Na+/solute_symporter_sf"/>
</dbReference>
<evidence type="ECO:0000256" key="2">
    <source>
        <dbReference type="ARBA" id="ARBA00022692"/>
    </source>
</evidence>
<name>A0A3B1CYP5_9ZZZZ</name>
<feature type="transmembrane region" description="Helical" evidence="5">
    <location>
        <begin position="131"/>
        <end position="153"/>
    </location>
</feature>
<evidence type="ECO:0000313" key="7">
    <source>
        <dbReference type="EMBL" id="VAX33562.1"/>
    </source>
</evidence>
<dbReference type="Pfam" id="PF00999">
    <property type="entry name" value="Na_H_Exchanger"/>
    <property type="match status" value="1"/>
</dbReference>
<dbReference type="GO" id="GO:0016020">
    <property type="term" value="C:membrane"/>
    <property type="evidence" value="ECO:0007669"/>
    <property type="project" value="UniProtKB-SubCell"/>
</dbReference>
<feature type="transmembrane region" description="Helical" evidence="5">
    <location>
        <begin position="199"/>
        <end position="223"/>
    </location>
</feature>
<accession>A0A3B1CYP5</accession>
<organism evidence="7">
    <name type="scientific">hydrothermal vent metagenome</name>
    <dbReference type="NCBI Taxonomy" id="652676"/>
    <lineage>
        <taxon>unclassified sequences</taxon>
        <taxon>metagenomes</taxon>
        <taxon>ecological metagenomes</taxon>
    </lineage>
</organism>
<feature type="transmembrane region" description="Helical" evidence="5">
    <location>
        <begin position="266"/>
        <end position="282"/>
    </location>
</feature>
<feature type="transmembrane region" description="Helical" evidence="5">
    <location>
        <begin position="235"/>
        <end position="254"/>
    </location>
</feature>
<feature type="transmembrane region" description="Helical" evidence="5">
    <location>
        <begin position="294"/>
        <end position="316"/>
    </location>
</feature>
<evidence type="ECO:0000256" key="1">
    <source>
        <dbReference type="ARBA" id="ARBA00004141"/>
    </source>
</evidence>
<proteinExistence type="predicted"/>
<keyword evidence="4 5" id="KW-0472">Membrane</keyword>
<dbReference type="GO" id="GO:0015297">
    <property type="term" value="F:antiporter activity"/>
    <property type="evidence" value="ECO:0007669"/>
    <property type="project" value="InterPro"/>
</dbReference>
<dbReference type="InterPro" id="IPR006153">
    <property type="entry name" value="Cation/H_exchanger_TM"/>
</dbReference>
<feature type="transmembrane region" description="Helical" evidence="5">
    <location>
        <begin position="6"/>
        <end position="21"/>
    </location>
</feature>
<feature type="transmembrane region" description="Helical" evidence="5">
    <location>
        <begin position="165"/>
        <end position="187"/>
    </location>
</feature>
<sequence>MESTHDTFVVFVAFVLVALISKQVGHLFTKIKLPLVTGFLFTGILAGPSVMGLIPENATEGLRFVDEISLAFIAFAAGSELHMKKLRDRFKSITWVIIAQVLVIFPLGSLTIFILSGFIPFMLPMSTGSRIAVSLLAGAILVARSPSSAIAVVNELRSKGPFTQTVLGVTVITDIVVIVLFGLNASIADALLLDLDFNIGFIILIAGELLASLGIGYGLGKILQYLIAKHLNRSIKTGCILFLGYLIFLFSNFVRHTSNDLLNVEILLEPLLICMIAGFFPANYSKYRHEFLTIFYKAGPPIYTAFFTLTGASLMLDHLTKTWPIALALFAVRLVAIFIGSFSGGLIAGDKMQHNKISWMSYVTQAGIGLALAREVAGAFPSWGPEFASMMISVIILNQMVGPPLFKWAIKLSGEAHPEALSPQFAGKIPPTL</sequence>
<dbReference type="GO" id="GO:1902600">
    <property type="term" value="P:proton transmembrane transport"/>
    <property type="evidence" value="ECO:0007669"/>
    <property type="project" value="InterPro"/>
</dbReference>
<feature type="transmembrane region" description="Helical" evidence="5">
    <location>
        <begin position="33"/>
        <end position="55"/>
    </location>
</feature>